<dbReference type="SUPFAM" id="SSF159894">
    <property type="entry name" value="YgaC/TfoX-N like"/>
    <property type="match status" value="1"/>
</dbReference>
<evidence type="ECO:0000259" key="1">
    <source>
        <dbReference type="Pfam" id="PF04993"/>
    </source>
</evidence>
<sequence>MKKRSYTRIHQSKECLSPLGDISHRSLFGGYSLTVDNVVFAMVSEGELYLRACEQTEVYFVKRAAAPLLYNKRGRTIELNYFRVDEGLWNDQETLLKLSTDALFSARREKSRHKSQQRLKDLPNLTHSLEMMLWEAGIADVRTLHAYGAKRSWIKLRSVNKELGVRVLLALAGAICGIHEAALPATTRQELVEWGQLYEQRHAG</sequence>
<accession>A0A381C9T6</accession>
<dbReference type="Pfam" id="PF04993">
    <property type="entry name" value="TfoX_N"/>
    <property type="match status" value="1"/>
</dbReference>
<name>A0A381C9T6_9ENTR</name>
<dbReference type="Pfam" id="PF04994">
    <property type="entry name" value="TfoX_C"/>
    <property type="match status" value="1"/>
</dbReference>
<dbReference type="Gene3D" id="3.30.1460.30">
    <property type="entry name" value="YgaC/TfoX-N like chaperone"/>
    <property type="match status" value="1"/>
</dbReference>
<dbReference type="RefSeq" id="WP_115629747.1">
    <property type="nucleotide sequence ID" value="NZ_UIGI01000001.1"/>
</dbReference>
<dbReference type="InterPro" id="IPR007077">
    <property type="entry name" value="TfoX_C"/>
</dbReference>
<evidence type="ECO:0000313" key="3">
    <source>
        <dbReference type="EMBL" id="SUW64590.1"/>
    </source>
</evidence>
<dbReference type="InterPro" id="IPR026256">
    <property type="entry name" value="TfoX-like_gammaprotbact"/>
</dbReference>
<dbReference type="AlphaFoldDB" id="A0A381C9T6"/>
<reference evidence="3 4" key="1">
    <citation type="submission" date="2018-06" db="EMBL/GenBank/DDBJ databases">
        <authorList>
            <consortium name="Pathogen Informatics"/>
            <person name="Doyle S."/>
        </authorList>
    </citation>
    <scope>NUCLEOTIDE SEQUENCE [LARGE SCALE GENOMIC DNA]</scope>
    <source>
        <strain evidence="3 4">NCTC12119</strain>
    </source>
</reference>
<dbReference type="GO" id="GO:0030420">
    <property type="term" value="P:establishment of competence for transformation"/>
    <property type="evidence" value="ECO:0007669"/>
    <property type="project" value="InterPro"/>
</dbReference>
<proteinExistence type="predicted"/>
<dbReference type="InterPro" id="IPR047525">
    <property type="entry name" value="TfoX-like"/>
</dbReference>
<gene>
    <name evidence="3" type="primary">sxy</name>
    <name evidence="3" type="ORF">NCTC12119_03102</name>
</gene>
<evidence type="ECO:0000313" key="4">
    <source>
        <dbReference type="Proteomes" id="UP000255528"/>
    </source>
</evidence>
<dbReference type="PANTHER" id="PTHR36121">
    <property type="entry name" value="PROTEIN SXY"/>
    <property type="match status" value="1"/>
</dbReference>
<evidence type="ECO:0000259" key="2">
    <source>
        <dbReference type="Pfam" id="PF04994"/>
    </source>
</evidence>
<protein>
    <submittedName>
        <fullName evidence="3">Regulator of competence-specific genes</fullName>
    </submittedName>
</protein>
<dbReference type="PANTHER" id="PTHR36121:SF1">
    <property type="entry name" value="PROTEIN SXY"/>
    <property type="match status" value="1"/>
</dbReference>
<feature type="domain" description="TfoX N-terminal" evidence="1">
    <location>
        <begin position="15"/>
        <end position="103"/>
    </location>
</feature>
<organism evidence="3 4">
    <name type="scientific">Buttiauxella agrestis</name>
    <dbReference type="NCBI Taxonomy" id="82977"/>
    <lineage>
        <taxon>Bacteria</taxon>
        <taxon>Pseudomonadati</taxon>
        <taxon>Pseudomonadota</taxon>
        <taxon>Gammaproteobacteria</taxon>
        <taxon>Enterobacterales</taxon>
        <taxon>Enterobacteriaceae</taxon>
        <taxon>Buttiauxella</taxon>
    </lineage>
</organism>
<dbReference type="PIRSF" id="PIRSF028788">
    <property type="entry name" value="TfoX_Sxy"/>
    <property type="match status" value="1"/>
</dbReference>
<feature type="domain" description="TfoX C-terminal" evidence="2">
    <location>
        <begin position="116"/>
        <end position="194"/>
    </location>
</feature>
<dbReference type="EMBL" id="UIGI01000001">
    <property type="protein sequence ID" value="SUW64590.1"/>
    <property type="molecule type" value="Genomic_DNA"/>
</dbReference>
<dbReference type="Gene3D" id="1.10.150.20">
    <property type="entry name" value="5' to 3' exonuclease, C-terminal subdomain"/>
    <property type="match status" value="1"/>
</dbReference>
<dbReference type="Proteomes" id="UP000255528">
    <property type="component" value="Unassembled WGS sequence"/>
</dbReference>
<dbReference type="InterPro" id="IPR007076">
    <property type="entry name" value="TfoX_N"/>
</dbReference>